<comment type="caution">
    <text evidence="1">The sequence shown here is derived from an EMBL/GenBank/DDBJ whole genome shotgun (WGS) entry which is preliminary data.</text>
</comment>
<dbReference type="AlphaFoldDB" id="A0A8H5GAP0"/>
<reference evidence="1 2" key="1">
    <citation type="journal article" date="2020" name="ISME J.">
        <title>Uncovering the hidden diversity of litter-decomposition mechanisms in mushroom-forming fungi.</title>
        <authorList>
            <person name="Floudas D."/>
            <person name="Bentzer J."/>
            <person name="Ahren D."/>
            <person name="Johansson T."/>
            <person name="Persson P."/>
            <person name="Tunlid A."/>
        </authorList>
    </citation>
    <scope>NUCLEOTIDE SEQUENCE [LARGE SCALE GENOMIC DNA]</scope>
    <source>
        <strain evidence="1 2">CBS 291.85</strain>
    </source>
</reference>
<evidence type="ECO:0000313" key="1">
    <source>
        <dbReference type="EMBL" id="KAF5361489.1"/>
    </source>
</evidence>
<dbReference type="EMBL" id="JAACJM010000040">
    <property type="protein sequence ID" value="KAF5361489.1"/>
    <property type="molecule type" value="Genomic_DNA"/>
</dbReference>
<keyword evidence="2" id="KW-1185">Reference proteome</keyword>
<name>A0A8H5GAP0_9AGAR</name>
<evidence type="ECO:0000313" key="2">
    <source>
        <dbReference type="Proteomes" id="UP000559256"/>
    </source>
</evidence>
<accession>A0A8H5GAP0</accession>
<protein>
    <submittedName>
        <fullName evidence="1">Uncharacterized protein</fullName>
    </submittedName>
</protein>
<sequence>MCTSVIRGVQLRGPAHEIQQEKYKGWLSGHFNVRYYLEDHYNLTTCTTCDPGAKSQVGLDASKMSTSWMPSLPPQQREISLPILI</sequence>
<organism evidence="1 2">
    <name type="scientific">Tetrapyrgos nigripes</name>
    <dbReference type="NCBI Taxonomy" id="182062"/>
    <lineage>
        <taxon>Eukaryota</taxon>
        <taxon>Fungi</taxon>
        <taxon>Dikarya</taxon>
        <taxon>Basidiomycota</taxon>
        <taxon>Agaricomycotina</taxon>
        <taxon>Agaricomycetes</taxon>
        <taxon>Agaricomycetidae</taxon>
        <taxon>Agaricales</taxon>
        <taxon>Marasmiineae</taxon>
        <taxon>Marasmiaceae</taxon>
        <taxon>Tetrapyrgos</taxon>
    </lineage>
</organism>
<dbReference type="Proteomes" id="UP000559256">
    <property type="component" value="Unassembled WGS sequence"/>
</dbReference>
<gene>
    <name evidence="1" type="ORF">D9758_006204</name>
</gene>
<proteinExistence type="predicted"/>